<reference evidence="6 7" key="1">
    <citation type="submission" date="2023-10" db="EMBL/GenBank/DDBJ databases">
        <title>Two novel species belonging to the OM43/NOR5 clade.</title>
        <authorList>
            <person name="Park M."/>
        </authorList>
    </citation>
    <scope>NUCLEOTIDE SEQUENCE [LARGE SCALE GENOMIC DNA]</scope>
    <source>
        <strain evidence="6 7">IMCC45268</strain>
    </source>
</reference>
<gene>
    <name evidence="6" type="ORF">R0137_12010</name>
</gene>
<keyword evidence="4" id="KW-0732">Signal</keyword>
<dbReference type="Gene3D" id="3.10.105.10">
    <property type="entry name" value="Dipeptide-binding Protein, Domain 3"/>
    <property type="match status" value="1"/>
</dbReference>
<evidence type="ECO:0000256" key="4">
    <source>
        <dbReference type="ARBA" id="ARBA00022729"/>
    </source>
</evidence>
<name>A0ABZ0I8X4_9GAMM</name>
<dbReference type="Gene3D" id="3.40.190.10">
    <property type="entry name" value="Periplasmic binding protein-like II"/>
    <property type="match status" value="1"/>
</dbReference>
<evidence type="ECO:0000256" key="1">
    <source>
        <dbReference type="ARBA" id="ARBA00004196"/>
    </source>
</evidence>
<dbReference type="EMBL" id="CP136865">
    <property type="protein sequence ID" value="WOJ95964.1"/>
    <property type="molecule type" value="Genomic_DNA"/>
</dbReference>
<proteinExistence type="inferred from homology"/>
<dbReference type="Proteomes" id="UP001626549">
    <property type="component" value="Chromosome"/>
</dbReference>
<comment type="similarity">
    <text evidence="2">Belongs to the bacterial solute-binding protein 5 family.</text>
</comment>
<evidence type="ECO:0000259" key="5">
    <source>
        <dbReference type="Pfam" id="PF00496"/>
    </source>
</evidence>
<dbReference type="PANTHER" id="PTHR30290:SF10">
    <property type="entry name" value="PERIPLASMIC OLIGOPEPTIDE-BINDING PROTEIN-RELATED"/>
    <property type="match status" value="1"/>
</dbReference>
<comment type="subcellular location">
    <subcellularLocation>
        <location evidence="1">Cell envelope</location>
    </subcellularLocation>
</comment>
<evidence type="ECO:0000313" key="7">
    <source>
        <dbReference type="Proteomes" id="UP001626549"/>
    </source>
</evidence>
<keyword evidence="7" id="KW-1185">Reference proteome</keyword>
<protein>
    <submittedName>
        <fullName evidence="6">Peptide ABC transporter substrate-binding protein</fullName>
    </submittedName>
</protein>
<dbReference type="InterPro" id="IPR030678">
    <property type="entry name" value="Peptide/Ni-bd"/>
</dbReference>
<organism evidence="6 7">
    <name type="scientific">Congregibacter brevis</name>
    <dbReference type="NCBI Taxonomy" id="3081201"/>
    <lineage>
        <taxon>Bacteria</taxon>
        <taxon>Pseudomonadati</taxon>
        <taxon>Pseudomonadota</taxon>
        <taxon>Gammaproteobacteria</taxon>
        <taxon>Cellvibrionales</taxon>
        <taxon>Halieaceae</taxon>
        <taxon>Congregibacter</taxon>
    </lineage>
</organism>
<evidence type="ECO:0000256" key="3">
    <source>
        <dbReference type="ARBA" id="ARBA00022448"/>
    </source>
</evidence>
<dbReference type="CDD" id="cd08504">
    <property type="entry name" value="PBP2_OppA"/>
    <property type="match status" value="1"/>
</dbReference>
<dbReference type="RefSeq" id="WP_407326656.1">
    <property type="nucleotide sequence ID" value="NZ_CP136865.1"/>
</dbReference>
<accession>A0ABZ0I8X4</accession>
<evidence type="ECO:0000256" key="2">
    <source>
        <dbReference type="ARBA" id="ARBA00005695"/>
    </source>
</evidence>
<keyword evidence="3" id="KW-0813">Transport</keyword>
<dbReference type="InterPro" id="IPR000914">
    <property type="entry name" value="SBP_5_dom"/>
</dbReference>
<dbReference type="PROSITE" id="PS51257">
    <property type="entry name" value="PROKAR_LIPOPROTEIN"/>
    <property type="match status" value="1"/>
</dbReference>
<feature type="domain" description="Solute-binding protein family 5" evidence="5">
    <location>
        <begin position="85"/>
        <end position="467"/>
    </location>
</feature>
<evidence type="ECO:0000313" key="6">
    <source>
        <dbReference type="EMBL" id="WOJ95964.1"/>
    </source>
</evidence>
<dbReference type="Pfam" id="PF00496">
    <property type="entry name" value="SBP_bac_5"/>
    <property type="match status" value="1"/>
</dbReference>
<dbReference type="Gene3D" id="3.90.76.10">
    <property type="entry name" value="Dipeptide-binding Protein, Domain 1"/>
    <property type="match status" value="1"/>
</dbReference>
<sequence length="560" mass="62576">MAIQRSFGSSRRGLTRILLFFCALSLYGCSQESRVLSGNRAGILHVSLPAKPQTLDPHVASGTQEYMLISALFEPLTVFDAETLTPEPGAAERWVFDTDGLGATFFLRKDLRWSNGDAVTARDFVFAWRRALNPKLGNQLAETLFHLKNAEEIYSDKIKDVSMLGVSAMSERTLRLEFAHPVPELIVLENLSHAGTVPLHAPTLERYDAVDSRYAGWARTGRLVGNGAFTLDEWRMQRDVSLKANPLYWNAASVGLNGITFYPIESITTEEKLFRSGQLHLTTRLPASKVPSYRDSGAKAYIEQPISRSDYIAVNMSRPPLDDPKVRRALALAIDRPALAQTLYHGAATPIGGYVPTVIRDYPHPTPLKFDPETARRLMTEAGYPNGKGFPEISLLTSSDGIGRNFSTAAMQGWRDKLNIRVKPSLQEYRVYLDSLIGGDFDLVLASWNGAAQPQWWLDRWRSDSPTNDSRYSNARFDDLVLKKAKSTADTKELLRIYADAETLLMNDLPIIPLFQRHSKYLKQPSVKGMPANPINVINFERVALNPDGGVWETEAPLYD</sequence>
<dbReference type="PIRSF" id="PIRSF002741">
    <property type="entry name" value="MppA"/>
    <property type="match status" value="1"/>
</dbReference>
<dbReference type="InterPro" id="IPR039424">
    <property type="entry name" value="SBP_5"/>
</dbReference>
<dbReference type="SUPFAM" id="SSF53850">
    <property type="entry name" value="Periplasmic binding protein-like II"/>
    <property type="match status" value="1"/>
</dbReference>
<dbReference type="PANTHER" id="PTHR30290">
    <property type="entry name" value="PERIPLASMIC BINDING COMPONENT OF ABC TRANSPORTER"/>
    <property type="match status" value="1"/>
</dbReference>